<sequence>MPEERRLCTTLKIAGPTVLVIGGSGSNQVVPRSTELLTQLGGEGGGGEGEKWQWRLFSSMSGEHGGDPLAVLISNGETA</sequence>
<accession>A0A0R3STL1</accession>
<proteinExistence type="predicted"/>
<evidence type="ECO:0000313" key="3">
    <source>
        <dbReference type="WBParaSite" id="HDID_0000875401-mRNA-1"/>
    </source>
</evidence>
<protein>
    <submittedName>
        <fullName evidence="3">LSDAT_euk domain-containing protein</fullName>
    </submittedName>
</protein>
<reference evidence="1 2" key="2">
    <citation type="submission" date="2018-11" db="EMBL/GenBank/DDBJ databases">
        <authorList>
            <consortium name="Pathogen Informatics"/>
        </authorList>
    </citation>
    <scope>NUCLEOTIDE SEQUENCE [LARGE SCALE GENOMIC DNA]</scope>
</reference>
<dbReference type="WBParaSite" id="HDID_0000875401-mRNA-1">
    <property type="protein sequence ID" value="HDID_0000875401-mRNA-1"/>
    <property type="gene ID" value="HDID_0000875401"/>
</dbReference>
<gene>
    <name evidence="1" type="ORF">HDID_LOCUS8752</name>
</gene>
<dbReference type="Proteomes" id="UP000274504">
    <property type="component" value="Unassembled WGS sequence"/>
</dbReference>
<evidence type="ECO:0000313" key="2">
    <source>
        <dbReference type="Proteomes" id="UP000274504"/>
    </source>
</evidence>
<dbReference type="AlphaFoldDB" id="A0A0R3STL1"/>
<name>A0A0R3STL1_HYMDI</name>
<dbReference type="EMBL" id="UYSG01011138">
    <property type="protein sequence ID" value="VDL61070.1"/>
    <property type="molecule type" value="Genomic_DNA"/>
</dbReference>
<organism evidence="3">
    <name type="scientific">Hymenolepis diminuta</name>
    <name type="common">Rat tapeworm</name>
    <dbReference type="NCBI Taxonomy" id="6216"/>
    <lineage>
        <taxon>Eukaryota</taxon>
        <taxon>Metazoa</taxon>
        <taxon>Spiralia</taxon>
        <taxon>Lophotrochozoa</taxon>
        <taxon>Platyhelminthes</taxon>
        <taxon>Cestoda</taxon>
        <taxon>Eucestoda</taxon>
        <taxon>Cyclophyllidea</taxon>
        <taxon>Hymenolepididae</taxon>
        <taxon>Hymenolepis</taxon>
    </lineage>
</organism>
<reference evidence="3" key="1">
    <citation type="submission" date="2017-02" db="UniProtKB">
        <authorList>
            <consortium name="WormBaseParasite"/>
        </authorList>
    </citation>
    <scope>IDENTIFICATION</scope>
</reference>
<evidence type="ECO:0000313" key="1">
    <source>
        <dbReference type="EMBL" id="VDL61070.1"/>
    </source>
</evidence>